<name>A0A975F506_9SPIR</name>
<feature type="region of interest" description="Disordered" evidence="1">
    <location>
        <begin position="191"/>
        <end position="212"/>
    </location>
</feature>
<keyword evidence="3" id="KW-1185">Reference proteome</keyword>
<dbReference type="EMBL" id="CP054142">
    <property type="protein sequence ID" value="QTQ14358.1"/>
    <property type="molecule type" value="Genomic_DNA"/>
</dbReference>
<dbReference type="AlphaFoldDB" id="A0A975F506"/>
<gene>
    <name evidence="2" type="ORF">HRQ91_07770</name>
</gene>
<proteinExistence type="predicted"/>
<protein>
    <submittedName>
        <fullName evidence="2">Uncharacterized protein</fullName>
    </submittedName>
</protein>
<evidence type="ECO:0000313" key="3">
    <source>
        <dbReference type="Proteomes" id="UP000671908"/>
    </source>
</evidence>
<feature type="compositionally biased region" description="Basic and acidic residues" evidence="1">
    <location>
        <begin position="191"/>
        <end position="208"/>
    </location>
</feature>
<evidence type="ECO:0000313" key="2">
    <source>
        <dbReference type="EMBL" id="QTQ14358.1"/>
    </source>
</evidence>
<feature type="compositionally biased region" description="Polar residues" evidence="1">
    <location>
        <begin position="1"/>
        <end position="19"/>
    </location>
</feature>
<accession>A0A975F506</accession>
<reference evidence="2 3" key="1">
    <citation type="journal article" date="2021" name="Microbiol. Resour. Announc.">
        <title>Complete Genome Sequences of Three Human Oral Treponema parvum Isolates.</title>
        <authorList>
            <person name="Zeng H."/>
            <person name="Watt R.M."/>
        </authorList>
    </citation>
    <scope>NUCLEOTIDE SEQUENCE [LARGE SCALE GENOMIC DNA]</scope>
    <source>
        <strain evidence="2 3">ATCC 700770</strain>
    </source>
</reference>
<feature type="region of interest" description="Disordered" evidence="1">
    <location>
        <begin position="1"/>
        <end position="20"/>
    </location>
</feature>
<dbReference type="KEGG" id="tpav:HRQ91_07770"/>
<dbReference type="RefSeq" id="WP_210119024.1">
    <property type="nucleotide sequence ID" value="NZ_CP054142.1"/>
</dbReference>
<dbReference type="Proteomes" id="UP000671908">
    <property type="component" value="Chromosome"/>
</dbReference>
<organism evidence="2 3">
    <name type="scientific">Treponema parvum</name>
    <dbReference type="NCBI Taxonomy" id="138851"/>
    <lineage>
        <taxon>Bacteria</taxon>
        <taxon>Pseudomonadati</taxon>
        <taxon>Spirochaetota</taxon>
        <taxon>Spirochaetia</taxon>
        <taxon>Spirochaetales</taxon>
        <taxon>Treponemataceae</taxon>
        <taxon>Treponema</taxon>
    </lineage>
</organism>
<sequence>MSTSGVYIHSVSSLNSPGQRSELREGSLVFVRVLSADSDGRYTVSFGGSRFSVHARSPLIPGSSFQAKITLQNGNVALIPHGSVLPDAFVLKKILSDSSSSALQSISDPVLVEYFLSLGLVPDTLSLRLFQQLRELGLRFDARLLSKARSAALRFSGEETAAAEAALLLEKNGMESSDKVIKAVLSSGREFGESSGREFGESDGRGSGEADEAGETAADFKSLFFDDASFAYGNDRKCAELTLFNHLVDKDSSGTHWIVLPFDFSFPGKKMLGSGNLRLCLDLAKKNVKKMVVSANTDGQEYTFVVYYDNKAGYFKKVLFSIEPPPSSGFDRVRDALKLFLSSSENSVEVERIRGEATPFFTDNLPVDFVRGLV</sequence>
<evidence type="ECO:0000256" key="1">
    <source>
        <dbReference type="SAM" id="MobiDB-lite"/>
    </source>
</evidence>